<comment type="caution">
    <text evidence="2">The sequence shown here is derived from an EMBL/GenBank/DDBJ whole genome shotgun (WGS) entry which is preliminary data.</text>
</comment>
<sequence>MRHSASEDSCGLAQGFLHLKLATEPTESTLENIPTPQKVPRIAERLKGLTNNPITVHFGSFGIHGKTIRTLYHQTRDFKRKKKNNQIAKPSDQPKHMQKPPKTPGPPSKHQAKRLKIGSQGEKKEEEKKQTTGRDDETHRKNEKNRGESSKITRNPRKHLEETGNLKPSTKHFLEGLKTVPDSPHTPMSGDIVTPLSPPHQDTAGSTPETLSQVSFAGNN</sequence>
<dbReference type="AlphaFoldDB" id="A0AAV4JNY3"/>
<accession>A0AAV4JNY3</accession>
<evidence type="ECO:0000313" key="2">
    <source>
        <dbReference type="EMBL" id="GFS24497.1"/>
    </source>
</evidence>
<organism evidence="2 3">
    <name type="scientific">Elysia marginata</name>
    <dbReference type="NCBI Taxonomy" id="1093978"/>
    <lineage>
        <taxon>Eukaryota</taxon>
        <taxon>Metazoa</taxon>
        <taxon>Spiralia</taxon>
        <taxon>Lophotrochozoa</taxon>
        <taxon>Mollusca</taxon>
        <taxon>Gastropoda</taxon>
        <taxon>Heterobranchia</taxon>
        <taxon>Euthyneura</taxon>
        <taxon>Panpulmonata</taxon>
        <taxon>Sacoglossa</taxon>
        <taxon>Placobranchoidea</taxon>
        <taxon>Plakobranchidae</taxon>
        <taxon>Elysia</taxon>
    </lineage>
</organism>
<evidence type="ECO:0000256" key="1">
    <source>
        <dbReference type="SAM" id="MobiDB-lite"/>
    </source>
</evidence>
<dbReference type="EMBL" id="BMAT01013995">
    <property type="protein sequence ID" value="GFS24497.1"/>
    <property type="molecule type" value="Genomic_DNA"/>
</dbReference>
<dbReference type="Proteomes" id="UP000762676">
    <property type="component" value="Unassembled WGS sequence"/>
</dbReference>
<protein>
    <submittedName>
        <fullName evidence="2">Uncharacterized protein</fullName>
    </submittedName>
</protein>
<feature type="compositionally biased region" description="Basic and acidic residues" evidence="1">
    <location>
        <begin position="121"/>
        <end position="151"/>
    </location>
</feature>
<feature type="compositionally biased region" description="Polar residues" evidence="1">
    <location>
        <begin position="203"/>
        <end position="220"/>
    </location>
</feature>
<proteinExistence type="predicted"/>
<reference evidence="2 3" key="1">
    <citation type="journal article" date="2021" name="Elife">
        <title>Chloroplast acquisition without the gene transfer in kleptoplastic sea slugs, Plakobranchus ocellatus.</title>
        <authorList>
            <person name="Maeda T."/>
            <person name="Takahashi S."/>
            <person name="Yoshida T."/>
            <person name="Shimamura S."/>
            <person name="Takaki Y."/>
            <person name="Nagai Y."/>
            <person name="Toyoda A."/>
            <person name="Suzuki Y."/>
            <person name="Arimoto A."/>
            <person name="Ishii H."/>
            <person name="Satoh N."/>
            <person name="Nishiyama T."/>
            <person name="Hasebe M."/>
            <person name="Maruyama T."/>
            <person name="Minagawa J."/>
            <person name="Obokata J."/>
            <person name="Shigenobu S."/>
        </authorList>
    </citation>
    <scope>NUCLEOTIDE SEQUENCE [LARGE SCALE GENOMIC DNA]</scope>
</reference>
<feature type="region of interest" description="Disordered" evidence="1">
    <location>
        <begin position="76"/>
        <end position="220"/>
    </location>
</feature>
<name>A0AAV4JNY3_9GAST</name>
<evidence type="ECO:0000313" key="3">
    <source>
        <dbReference type="Proteomes" id="UP000762676"/>
    </source>
</evidence>
<keyword evidence="3" id="KW-1185">Reference proteome</keyword>
<gene>
    <name evidence="2" type="ORF">ElyMa_007004700</name>
</gene>